<reference evidence="1 2" key="2">
    <citation type="submission" date="2018-03" db="EMBL/GenBank/DDBJ databases">
        <title>The ancient ancestry and fast evolution of plastids.</title>
        <authorList>
            <person name="Moore K.R."/>
            <person name="Magnabosco C."/>
            <person name="Momper L."/>
            <person name="Gold D.A."/>
            <person name="Bosak T."/>
            <person name="Fournier G.P."/>
        </authorList>
    </citation>
    <scope>NUCLEOTIDE SEQUENCE [LARGE SCALE GENOMIC DNA]</scope>
    <source>
        <strain evidence="1 2">ULC18</strain>
    </source>
</reference>
<keyword evidence="2" id="KW-1185">Reference proteome</keyword>
<dbReference type="Proteomes" id="UP000239576">
    <property type="component" value="Unassembled WGS sequence"/>
</dbReference>
<evidence type="ECO:0000313" key="1">
    <source>
        <dbReference type="EMBL" id="PSB24585.1"/>
    </source>
</evidence>
<proteinExistence type="predicted"/>
<dbReference type="OrthoDB" id="573505at2"/>
<accession>A0A2T1DVR1</accession>
<reference evidence="2" key="1">
    <citation type="submission" date="2018-02" db="EMBL/GenBank/DDBJ databases">
        <authorList>
            <person name="Moore K."/>
            <person name="Momper L."/>
        </authorList>
    </citation>
    <scope>NUCLEOTIDE SEQUENCE [LARGE SCALE GENOMIC DNA]</scope>
    <source>
        <strain evidence="2">ULC18</strain>
    </source>
</reference>
<sequence>MQTQWETYKGLELIPDSAPEPKVNHFMHGLLLSHLWRSLINALAQEHFYEQRRDYFERCWAIDYADPYTIKHADQLKKLLTLMD</sequence>
<organism evidence="1 2">
    <name type="scientific">Stenomitos frigidus ULC18</name>
    <dbReference type="NCBI Taxonomy" id="2107698"/>
    <lineage>
        <taxon>Bacteria</taxon>
        <taxon>Bacillati</taxon>
        <taxon>Cyanobacteriota</taxon>
        <taxon>Cyanophyceae</taxon>
        <taxon>Leptolyngbyales</taxon>
        <taxon>Leptolyngbyaceae</taxon>
        <taxon>Stenomitos</taxon>
    </lineage>
</organism>
<dbReference type="AlphaFoldDB" id="A0A2T1DVR1"/>
<evidence type="ECO:0000313" key="2">
    <source>
        <dbReference type="Proteomes" id="UP000239576"/>
    </source>
</evidence>
<gene>
    <name evidence="1" type="ORF">C7B82_26550</name>
</gene>
<dbReference type="EMBL" id="PVWK01000142">
    <property type="protein sequence ID" value="PSB24585.1"/>
    <property type="molecule type" value="Genomic_DNA"/>
</dbReference>
<comment type="caution">
    <text evidence="1">The sequence shown here is derived from an EMBL/GenBank/DDBJ whole genome shotgun (WGS) entry which is preliminary data.</text>
</comment>
<dbReference type="RefSeq" id="WP_106259808.1">
    <property type="nucleotide sequence ID" value="NZ_CAWNSW010000105.1"/>
</dbReference>
<name>A0A2T1DVR1_9CYAN</name>
<protein>
    <submittedName>
        <fullName evidence="1">Uncharacterized protein</fullName>
    </submittedName>
</protein>